<comment type="caution">
    <text evidence="1">The sequence shown here is derived from an EMBL/GenBank/DDBJ whole genome shotgun (WGS) entry which is preliminary data.</text>
</comment>
<reference evidence="1" key="1">
    <citation type="journal article" date="2012" name="Science">
        <title>Fermentation, hydrogen, and sulfur metabolism in multiple uncultivated bacterial phyla.</title>
        <authorList>
            <person name="Wrighton K.C."/>
            <person name="Thomas B.C."/>
            <person name="Sharon I."/>
            <person name="Miller C.S."/>
            <person name="Castelle C.J."/>
            <person name="VerBerkmoes N.C."/>
            <person name="Wilkins M.J."/>
            <person name="Hettich R.L."/>
            <person name="Lipton M.S."/>
            <person name="Williams K.H."/>
            <person name="Long P.E."/>
            <person name="Banfield J.F."/>
        </authorList>
    </citation>
    <scope>NUCLEOTIDE SEQUENCE [LARGE SCALE GENOMIC DNA]</scope>
</reference>
<organism evidence="1">
    <name type="scientific">uncultured bacterium</name>
    <name type="common">gcode 4</name>
    <dbReference type="NCBI Taxonomy" id="1234023"/>
    <lineage>
        <taxon>Bacteria</taxon>
        <taxon>environmental samples</taxon>
    </lineage>
</organism>
<protein>
    <submittedName>
        <fullName evidence="1">Uncharacterized protein</fullName>
    </submittedName>
</protein>
<dbReference type="AlphaFoldDB" id="K2G0S1"/>
<gene>
    <name evidence="1" type="ORF">ACD_3C00003G0007</name>
</gene>
<sequence>MITLFFSTDPKITEILVRNLDLKKIEHQEELTWFELYKKAGHVLCHSSTWEHVFRQAFLYAYSEFDPEIIMYVSSAVKVSTEIKEWDIVLPNVFFELNKDIKTIDLTKENRDLFLAKPLFLEQYTLQNDYDFWEFWLRVGWICVTQTEDQEIDEEVLEKIQIAYEADIIDDYSYWFLDEAKKLDILDKTYVVLWAIAKNPETSFIHIVHIISFLLDNLDWKNMIEDDEIEEEIELLNDFDDKDLK</sequence>
<proteinExistence type="predicted"/>
<evidence type="ECO:0000313" key="1">
    <source>
        <dbReference type="EMBL" id="EKE28853.1"/>
    </source>
</evidence>
<name>K2G0S1_9BACT</name>
<dbReference type="EMBL" id="AMFJ01000277">
    <property type="protein sequence ID" value="EKE28853.1"/>
    <property type="molecule type" value="Genomic_DNA"/>
</dbReference>
<accession>K2G0S1</accession>